<name>A0A8I3ARK6_VERLO</name>
<evidence type="ECO:0000313" key="1">
    <source>
        <dbReference type="EMBL" id="KAG7136577.1"/>
    </source>
</evidence>
<proteinExistence type="predicted"/>
<dbReference type="AlphaFoldDB" id="A0A8I3ARK6"/>
<accession>A0A8I3ARK6</accession>
<gene>
    <name evidence="1" type="ORF">HYQ45_005944</name>
</gene>
<dbReference type="EMBL" id="JAEMWZ010000101">
    <property type="protein sequence ID" value="KAG7136577.1"/>
    <property type="molecule type" value="Genomic_DNA"/>
</dbReference>
<sequence>MKDMLTFQPSSLLRHSVLTTPTKQGPAIFRFLSIAHAPDDTPTSAARAKDLKSTQTRPFVLRPCSPLPLFPCTSAEDAGRTFRNLSSRTRIGVGIGIIGWGLAGHYLADRAEETYKAPAEDKAVVDRYVPRVTVVDRREGQ</sequence>
<reference evidence="1" key="1">
    <citation type="journal article" date="2021" name="Mol. Plant Pathol.">
        <title>A 20-kb lineage-specific genomic region tames virulence in pathogenic amphidiploid Verticillium longisporum.</title>
        <authorList>
            <person name="Harting R."/>
            <person name="Starke J."/>
            <person name="Kusch H."/>
            <person name="Poggeler S."/>
            <person name="Maurus I."/>
            <person name="Schluter R."/>
            <person name="Landesfeind M."/>
            <person name="Bulla I."/>
            <person name="Nowrousian M."/>
            <person name="de Jonge R."/>
            <person name="Stahlhut G."/>
            <person name="Hoff K.J."/>
            <person name="Asshauer K.P."/>
            <person name="Thurmer A."/>
            <person name="Stanke M."/>
            <person name="Daniel R."/>
            <person name="Morgenstern B."/>
            <person name="Thomma B.P.H.J."/>
            <person name="Kronstad J.W."/>
            <person name="Braus-Stromeyer S.A."/>
            <person name="Braus G.H."/>
        </authorList>
    </citation>
    <scope>NUCLEOTIDE SEQUENCE</scope>
    <source>
        <strain evidence="1">Vl32</strain>
    </source>
</reference>
<evidence type="ECO:0000313" key="2">
    <source>
        <dbReference type="Proteomes" id="UP000689129"/>
    </source>
</evidence>
<organism evidence="1 2">
    <name type="scientific">Verticillium longisporum</name>
    <name type="common">Verticillium dahliae var. longisporum</name>
    <dbReference type="NCBI Taxonomy" id="100787"/>
    <lineage>
        <taxon>Eukaryota</taxon>
        <taxon>Fungi</taxon>
        <taxon>Dikarya</taxon>
        <taxon>Ascomycota</taxon>
        <taxon>Pezizomycotina</taxon>
        <taxon>Sordariomycetes</taxon>
        <taxon>Hypocreomycetidae</taxon>
        <taxon>Glomerellales</taxon>
        <taxon>Plectosphaerellaceae</taxon>
        <taxon>Verticillium</taxon>
    </lineage>
</organism>
<dbReference type="Proteomes" id="UP000689129">
    <property type="component" value="Unassembled WGS sequence"/>
</dbReference>
<dbReference type="OrthoDB" id="10324002at2759"/>
<comment type="caution">
    <text evidence="1">The sequence shown here is derived from an EMBL/GenBank/DDBJ whole genome shotgun (WGS) entry which is preliminary data.</text>
</comment>
<protein>
    <submittedName>
        <fullName evidence="1">Uncharacterized protein</fullName>
    </submittedName>
</protein>